<dbReference type="Gene3D" id="3.40.50.880">
    <property type="match status" value="1"/>
</dbReference>
<dbReference type="EMBL" id="BMZE01000003">
    <property type="protein sequence ID" value="GHA32214.1"/>
    <property type="molecule type" value="Genomic_DNA"/>
</dbReference>
<proteinExistence type="predicted"/>
<dbReference type="PANTHER" id="PTHR40469:SF2">
    <property type="entry name" value="GALACTOSE-BINDING DOMAIN-LIKE SUPERFAMILY PROTEIN"/>
    <property type="match status" value="1"/>
</dbReference>
<dbReference type="Proteomes" id="UP000646579">
    <property type="component" value="Unassembled WGS sequence"/>
</dbReference>
<comment type="caution">
    <text evidence="2">The sequence shown here is derived from an EMBL/GenBank/DDBJ whole genome shotgun (WGS) entry which is preliminary data.</text>
</comment>
<evidence type="ECO:0000313" key="3">
    <source>
        <dbReference type="Proteomes" id="UP000646579"/>
    </source>
</evidence>
<evidence type="ECO:0000313" key="2">
    <source>
        <dbReference type="EMBL" id="GHA32214.1"/>
    </source>
</evidence>
<dbReference type="InterPro" id="IPR029010">
    <property type="entry name" value="ThuA-like"/>
</dbReference>
<organism evidence="2 3">
    <name type="scientific">Devosia pacifica</name>
    <dbReference type="NCBI Taxonomy" id="1335967"/>
    <lineage>
        <taxon>Bacteria</taxon>
        <taxon>Pseudomonadati</taxon>
        <taxon>Pseudomonadota</taxon>
        <taxon>Alphaproteobacteria</taxon>
        <taxon>Hyphomicrobiales</taxon>
        <taxon>Devosiaceae</taxon>
        <taxon>Devosia</taxon>
    </lineage>
</organism>
<dbReference type="Pfam" id="PF06283">
    <property type="entry name" value="ThuA"/>
    <property type="match status" value="1"/>
</dbReference>
<feature type="domain" description="ThuA-like" evidence="1">
    <location>
        <begin position="6"/>
        <end position="214"/>
    </location>
</feature>
<dbReference type="AlphaFoldDB" id="A0A918SCJ2"/>
<name>A0A918SCJ2_9HYPH</name>
<accession>A0A918SCJ2</accession>
<reference evidence="2" key="1">
    <citation type="journal article" date="2014" name="Int. J. Syst. Evol. Microbiol.">
        <title>Complete genome sequence of Corynebacterium casei LMG S-19264T (=DSM 44701T), isolated from a smear-ripened cheese.</title>
        <authorList>
            <consortium name="US DOE Joint Genome Institute (JGI-PGF)"/>
            <person name="Walter F."/>
            <person name="Albersmeier A."/>
            <person name="Kalinowski J."/>
            <person name="Ruckert C."/>
        </authorList>
    </citation>
    <scope>NUCLEOTIDE SEQUENCE</scope>
    <source>
        <strain evidence="2">KCTC 32437</strain>
    </source>
</reference>
<dbReference type="SUPFAM" id="SSF52317">
    <property type="entry name" value="Class I glutamine amidotransferase-like"/>
    <property type="match status" value="1"/>
</dbReference>
<dbReference type="RefSeq" id="WP_189426563.1">
    <property type="nucleotide sequence ID" value="NZ_BMZE01000003.1"/>
</dbReference>
<sequence>MSSQRKALVVYGGMELHTPQRGAETVKAILEPHGFEVTVTDDYQALGAEDVGKYALVVPVITDGELERDKMMNLVNAVQAGTGLAGYHMGLATSFRASVPFRYAASCYWVSHPGNIITYRVDVTRPDHPIMAGIESFDYTSEQYYLNYDPAVEVLATTTFSGEHHPWRTNVVMPVVFTTNHGEGRVFYSSLGHTADELDIPQVRTILERGLLWAARDH</sequence>
<dbReference type="PANTHER" id="PTHR40469">
    <property type="entry name" value="SECRETED GLYCOSYL HYDROLASE"/>
    <property type="match status" value="1"/>
</dbReference>
<dbReference type="InterPro" id="IPR029062">
    <property type="entry name" value="Class_I_gatase-like"/>
</dbReference>
<evidence type="ECO:0000259" key="1">
    <source>
        <dbReference type="Pfam" id="PF06283"/>
    </source>
</evidence>
<reference evidence="2" key="2">
    <citation type="submission" date="2020-09" db="EMBL/GenBank/DDBJ databases">
        <authorList>
            <person name="Sun Q."/>
            <person name="Kim S."/>
        </authorList>
    </citation>
    <scope>NUCLEOTIDE SEQUENCE</scope>
    <source>
        <strain evidence="2">KCTC 32437</strain>
    </source>
</reference>
<protein>
    <recommendedName>
        <fullName evidence="1">ThuA-like domain-containing protein</fullName>
    </recommendedName>
</protein>
<keyword evidence="3" id="KW-1185">Reference proteome</keyword>
<gene>
    <name evidence="2" type="ORF">GCM10007989_30350</name>
</gene>